<accession>A0A5B8TGG8</accession>
<dbReference type="PANTHER" id="PTHR43355">
    <property type="entry name" value="FLAVIN REDUCTASE (NADPH)"/>
    <property type="match status" value="1"/>
</dbReference>
<reference evidence="2 3" key="1">
    <citation type="submission" date="2019-06" db="EMBL/GenBank/DDBJ databases">
        <title>Genome analyses of bacteria isolated from kimchi.</title>
        <authorList>
            <person name="Lee S."/>
            <person name="Ahn S."/>
            <person name="Roh S."/>
        </authorList>
    </citation>
    <scope>NUCLEOTIDE SEQUENCE [LARGE SCALE GENOMIC DNA]</scope>
    <source>
        <strain evidence="2 3">CBA3616</strain>
    </source>
</reference>
<evidence type="ECO:0000313" key="2">
    <source>
        <dbReference type="EMBL" id="QEA52935.1"/>
    </source>
</evidence>
<dbReference type="Pfam" id="PF13460">
    <property type="entry name" value="NAD_binding_10"/>
    <property type="match status" value="1"/>
</dbReference>
<dbReference type="Gene3D" id="3.40.50.720">
    <property type="entry name" value="NAD(P)-binding Rossmann-like Domain"/>
    <property type="match status" value="1"/>
</dbReference>
<dbReference type="RefSeq" id="WP_003678695.1">
    <property type="nucleotide sequence ID" value="NZ_CP042392.1"/>
</dbReference>
<evidence type="ECO:0000259" key="1">
    <source>
        <dbReference type="Pfam" id="PF13460"/>
    </source>
</evidence>
<proteinExistence type="predicted"/>
<dbReference type="SUPFAM" id="SSF51735">
    <property type="entry name" value="NAD(P)-binding Rossmann-fold domains"/>
    <property type="match status" value="1"/>
</dbReference>
<gene>
    <name evidence="2" type="ORF">FGL77_06215</name>
</gene>
<dbReference type="InterPro" id="IPR036291">
    <property type="entry name" value="NAD(P)-bd_dom_sf"/>
</dbReference>
<evidence type="ECO:0000313" key="3">
    <source>
        <dbReference type="Proteomes" id="UP000321772"/>
    </source>
</evidence>
<sequence length="209" mass="22866">MKIGVIGATGKEGTLIAQEAVQRGHQVTAIVRHPEKLQLKIPVIAKDLFALITSDLTDFDVIVDAFNAPAGQEEQHQTSLQHLVDILHGTPVRLLVVGGAGSLFVDDAQTMRLYETPDFKDAWKPTSVNMGKALINLQKVTDVQWTYLSPAAAFLADAPRTGSYQVGQERLLTNAAGKSEISYADFALAMVDEIEKPQHIQQRFTVCSR</sequence>
<name>A0A5B8TGG8_9LACO</name>
<dbReference type="InterPro" id="IPR016040">
    <property type="entry name" value="NAD(P)-bd_dom"/>
</dbReference>
<dbReference type="PANTHER" id="PTHR43355:SF2">
    <property type="entry name" value="FLAVIN REDUCTASE (NADPH)"/>
    <property type="match status" value="1"/>
</dbReference>
<dbReference type="GO" id="GO:0016646">
    <property type="term" value="F:oxidoreductase activity, acting on the CH-NH group of donors, NAD or NADP as acceptor"/>
    <property type="evidence" value="ECO:0007669"/>
    <property type="project" value="TreeGrafter"/>
</dbReference>
<protein>
    <submittedName>
        <fullName evidence="2">NAD(P)-dependent oxidoreductase</fullName>
    </submittedName>
</protein>
<dbReference type="CDD" id="cd05244">
    <property type="entry name" value="BVR-B_like_SDR_a"/>
    <property type="match status" value="1"/>
</dbReference>
<feature type="domain" description="NAD(P)-binding" evidence="1">
    <location>
        <begin position="7"/>
        <end position="197"/>
    </location>
</feature>
<dbReference type="InterPro" id="IPR051606">
    <property type="entry name" value="Polyketide_Oxido-like"/>
</dbReference>
<organism evidence="2 3">
    <name type="scientific">Loigolactobacillus coryniformis</name>
    <dbReference type="NCBI Taxonomy" id="1610"/>
    <lineage>
        <taxon>Bacteria</taxon>
        <taxon>Bacillati</taxon>
        <taxon>Bacillota</taxon>
        <taxon>Bacilli</taxon>
        <taxon>Lactobacillales</taxon>
        <taxon>Lactobacillaceae</taxon>
        <taxon>Loigolactobacillus</taxon>
    </lineage>
</organism>
<dbReference type="EMBL" id="CP042392">
    <property type="protein sequence ID" value="QEA52935.1"/>
    <property type="molecule type" value="Genomic_DNA"/>
</dbReference>
<dbReference type="AlphaFoldDB" id="A0A5B8TGG8"/>
<dbReference type="Proteomes" id="UP000321772">
    <property type="component" value="Chromosome"/>
</dbReference>